<feature type="region of interest" description="Disordered" evidence="1">
    <location>
        <begin position="47"/>
        <end position="100"/>
    </location>
</feature>
<sequence length="187" mass="19105">MAQSKEVFARAKQLQGQPVCITLHNGKTYVGYITDVNSSVLTLASASAQPSTSSGKQGSRRSMQGSTGSRASGSRRGGSRKPSVRSRSRRSSARPRSRKPDAQISAFLPIIGSLFGGLGGIGGLGGAATGSLGGALGGGMRLFGMIQRVVPVMKMGYGMIKSIRPFLGAVQGLMTPSGAVGATSESQ</sequence>
<dbReference type="RefSeq" id="WP_188540987.1">
    <property type="nucleotide sequence ID" value="NZ_BMFT01000002.1"/>
</dbReference>
<feature type="compositionally biased region" description="Polar residues" evidence="1">
    <location>
        <begin position="47"/>
        <end position="64"/>
    </location>
</feature>
<evidence type="ECO:0000256" key="2">
    <source>
        <dbReference type="SAM" id="Phobius"/>
    </source>
</evidence>
<comment type="caution">
    <text evidence="3">The sequence shown here is derived from an EMBL/GenBank/DDBJ whole genome shotgun (WGS) entry which is preliminary data.</text>
</comment>
<reference evidence="4" key="1">
    <citation type="journal article" date="2019" name="Int. J. Syst. Evol. Microbiol.">
        <title>The Global Catalogue of Microorganisms (GCM) 10K type strain sequencing project: providing services to taxonomists for standard genome sequencing and annotation.</title>
        <authorList>
            <consortium name="The Broad Institute Genomics Platform"/>
            <consortium name="The Broad Institute Genome Sequencing Center for Infectious Disease"/>
            <person name="Wu L."/>
            <person name="Ma J."/>
        </authorList>
    </citation>
    <scope>NUCLEOTIDE SEQUENCE [LARGE SCALE GENOMIC DNA]</scope>
    <source>
        <strain evidence="4">CGMCC 1.12769</strain>
    </source>
</reference>
<gene>
    <name evidence="3" type="ORF">GCM10008013_33260</name>
</gene>
<dbReference type="EMBL" id="BMFT01000002">
    <property type="protein sequence ID" value="GGH30266.1"/>
    <property type="molecule type" value="Genomic_DNA"/>
</dbReference>
<evidence type="ECO:0000313" key="4">
    <source>
        <dbReference type="Proteomes" id="UP000659344"/>
    </source>
</evidence>
<evidence type="ECO:0000256" key="1">
    <source>
        <dbReference type="SAM" id="MobiDB-lite"/>
    </source>
</evidence>
<evidence type="ECO:0000313" key="3">
    <source>
        <dbReference type="EMBL" id="GGH30266.1"/>
    </source>
</evidence>
<feature type="compositionally biased region" description="Low complexity" evidence="1">
    <location>
        <begin position="65"/>
        <end position="74"/>
    </location>
</feature>
<protein>
    <submittedName>
        <fullName evidence="3">Uncharacterized protein</fullName>
    </submittedName>
</protein>
<keyword evidence="4" id="KW-1185">Reference proteome</keyword>
<feature type="compositionally biased region" description="Basic residues" evidence="1">
    <location>
        <begin position="77"/>
        <end position="97"/>
    </location>
</feature>
<dbReference type="Proteomes" id="UP000659344">
    <property type="component" value="Unassembled WGS sequence"/>
</dbReference>
<name>A0ABQ1YML1_9BACL</name>
<proteinExistence type="predicted"/>
<keyword evidence="2" id="KW-1133">Transmembrane helix</keyword>
<accession>A0ABQ1YML1</accession>
<keyword evidence="2" id="KW-0812">Transmembrane</keyword>
<feature type="transmembrane region" description="Helical" evidence="2">
    <location>
        <begin position="131"/>
        <end position="150"/>
    </location>
</feature>
<keyword evidence="2" id="KW-0472">Membrane</keyword>
<organism evidence="3 4">
    <name type="scientific">Paenibacillus segetis</name>
    <dbReference type="NCBI Taxonomy" id="1325360"/>
    <lineage>
        <taxon>Bacteria</taxon>
        <taxon>Bacillati</taxon>
        <taxon>Bacillota</taxon>
        <taxon>Bacilli</taxon>
        <taxon>Bacillales</taxon>
        <taxon>Paenibacillaceae</taxon>
        <taxon>Paenibacillus</taxon>
    </lineage>
</organism>
<feature type="transmembrane region" description="Helical" evidence="2">
    <location>
        <begin position="104"/>
        <end position="125"/>
    </location>
</feature>